<gene>
    <name evidence="1" type="ORF">F5148DRAFT_1218816</name>
</gene>
<proteinExistence type="predicted"/>
<name>A0ACC0U4U4_9AGAM</name>
<accession>A0ACC0U4U4</accession>
<comment type="caution">
    <text evidence="1">The sequence shown here is derived from an EMBL/GenBank/DDBJ whole genome shotgun (WGS) entry which is preliminary data.</text>
</comment>
<keyword evidence="2" id="KW-1185">Reference proteome</keyword>
<protein>
    <submittedName>
        <fullName evidence="1">Uncharacterized protein</fullName>
    </submittedName>
</protein>
<evidence type="ECO:0000313" key="2">
    <source>
        <dbReference type="Proteomes" id="UP001207468"/>
    </source>
</evidence>
<dbReference type="EMBL" id="JAGFNK010000199">
    <property type="protein sequence ID" value="KAI9459394.1"/>
    <property type="molecule type" value="Genomic_DNA"/>
</dbReference>
<organism evidence="1 2">
    <name type="scientific">Russula earlei</name>
    <dbReference type="NCBI Taxonomy" id="71964"/>
    <lineage>
        <taxon>Eukaryota</taxon>
        <taxon>Fungi</taxon>
        <taxon>Dikarya</taxon>
        <taxon>Basidiomycota</taxon>
        <taxon>Agaricomycotina</taxon>
        <taxon>Agaricomycetes</taxon>
        <taxon>Russulales</taxon>
        <taxon>Russulaceae</taxon>
        <taxon>Russula</taxon>
    </lineage>
</organism>
<sequence length="301" mass="31844">MRRSHWAVAAFVPVFARPALAQVSYPNCSAASLEWSYNSLGQNPCYVAAYLESSCNGGQFQIPPLTPGVLYGGPFAGGSTLCQCNTVVYSLVSACGACQGGSWVQWSQWSFNCSSVSEDGTYPTALPRLTRVPRWAYLSVVKANTWNITLAQIAGDSPEGTPTTVATVQASSTASAVSQNPTSNSHAGRIAGGVVGGVVAAALLIGLIFWYIRRRRRRAEPLPSPFVGNAAHVAEAFGQPGHGVSTPIGKYYDPSDPSTFPTPFASVSMTAIQTTEDSLKSHSPESTSTKNRTQYQGLPIV</sequence>
<evidence type="ECO:0000313" key="1">
    <source>
        <dbReference type="EMBL" id="KAI9459394.1"/>
    </source>
</evidence>
<reference evidence="1" key="1">
    <citation type="submission" date="2021-03" db="EMBL/GenBank/DDBJ databases">
        <title>Evolutionary priming and transition to the ectomycorrhizal habit in an iconic lineage of mushroom-forming fungi: is preadaptation a requirement?</title>
        <authorList>
            <consortium name="DOE Joint Genome Institute"/>
            <person name="Looney B.P."/>
            <person name="Miyauchi S."/>
            <person name="Morin E."/>
            <person name="Drula E."/>
            <person name="Courty P.E."/>
            <person name="Chicoki N."/>
            <person name="Fauchery L."/>
            <person name="Kohler A."/>
            <person name="Kuo A."/>
            <person name="LaButti K."/>
            <person name="Pangilinan J."/>
            <person name="Lipzen A."/>
            <person name="Riley R."/>
            <person name="Andreopoulos W."/>
            <person name="He G."/>
            <person name="Johnson J."/>
            <person name="Barry K.W."/>
            <person name="Grigoriev I.V."/>
            <person name="Nagy L."/>
            <person name="Hibbett D."/>
            <person name="Henrissat B."/>
            <person name="Matheny P.B."/>
            <person name="Labbe J."/>
            <person name="Martin A.F."/>
        </authorList>
    </citation>
    <scope>NUCLEOTIDE SEQUENCE</scope>
    <source>
        <strain evidence="1">BPL698</strain>
    </source>
</reference>
<dbReference type="Proteomes" id="UP001207468">
    <property type="component" value="Unassembled WGS sequence"/>
</dbReference>